<accession>A0ABQ7G414</accession>
<dbReference type="Gene3D" id="2.40.50.140">
    <property type="entry name" value="Nucleic acid-binding proteins"/>
    <property type="match status" value="1"/>
</dbReference>
<feature type="region of interest" description="Disordered" evidence="2">
    <location>
        <begin position="508"/>
        <end position="535"/>
    </location>
</feature>
<organism evidence="3 4">
    <name type="scientific">Dunaliella salina</name>
    <name type="common">Green alga</name>
    <name type="synonym">Protococcus salinus</name>
    <dbReference type="NCBI Taxonomy" id="3046"/>
    <lineage>
        <taxon>Eukaryota</taxon>
        <taxon>Viridiplantae</taxon>
        <taxon>Chlorophyta</taxon>
        <taxon>core chlorophytes</taxon>
        <taxon>Chlorophyceae</taxon>
        <taxon>CS clade</taxon>
        <taxon>Chlamydomonadales</taxon>
        <taxon>Dunaliellaceae</taxon>
        <taxon>Dunaliella</taxon>
    </lineage>
</organism>
<name>A0ABQ7G414_DUNSA</name>
<dbReference type="Proteomes" id="UP000815325">
    <property type="component" value="Unassembled WGS sequence"/>
</dbReference>
<dbReference type="Gene3D" id="3.40.50.10190">
    <property type="entry name" value="BRCT domain"/>
    <property type="match status" value="1"/>
</dbReference>
<dbReference type="PANTHER" id="PTHR45997">
    <property type="entry name" value="DNA LIGASE 4"/>
    <property type="match status" value="1"/>
</dbReference>
<dbReference type="SUPFAM" id="SSF50249">
    <property type="entry name" value="Nucleic acid-binding proteins"/>
    <property type="match status" value="1"/>
</dbReference>
<evidence type="ECO:0000256" key="2">
    <source>
        <dbReference type="SAM" id="MobiDB-lite"/>
    </source>
</evidence>
<sequence>MHRSYDWVKLKPDYTKLQEIDALVIGATYGTGELRGGKLSEFLVALRVDGTEDEHGIPEFGSFVIVGTGLEEAERDVIRDKLDTAGLRPRLDPSTRKDLKNAPSKYRVTGNEVVDCWIEDPMKSVVLEVHGDVRPIVSKASYTGFTLRFPRITRYREDKGPLQCQSIREFETMYEERKKDESERTGNAEKSSEAIRNHRKEMEARKKKRKELIPAAFKPAKLEGVEASSDILAGLKVGFYVKDKGTQDDLHRLVRRMSGEPYINVIEKLDFVLAQKDFYAWELFAKKARKDVLRIDWLLEPEGPNPRLPPRPWHYLYMCPVSRFEGYEWAVRYFTDHHDRHGLPWYQPLGTEGKDLKNLMERLIDNEQYQQALKDQDAASQRLAREREVLLEEGNGGTEQAEGEKQGPKTLDQVILDAERELSGLGQSLPEMSLFRGKVVYVLDMGPEPATHMCSLADNYAQQGQLAAAGAGDKPSGGSAWGRSGVQWGSGCGGAKLLQQLGYTVTQAGKAPSRHSSPDVGTMDDSEGTDAFLSRPALSGAGEGAQFKELPTPDMAGSGIPHLDACGADIVRRMRAREQQLQDMHTMYINNLKLKVEAHGGNVVSQLAKGVTHILLVPQGVCEANLEFINLHISNARAMSTACPFLSQLSCMAMAFLRKLRLISFTYLLTLTMNNFPCL</sequence>
<keyword evidence="4" id="KW-1185">Reference proteome</keyword>
<evidence type="ECO:0000313" key="4">
    <source>
        <dbReference type="Proteomes" id="UP000815325"/>
    </source>
</evidence>
<dbReference type="EMBL" id="MU070172">
    <property type="protein sequence ID" value="KAF5829348.1"/>
    <property type="molecule type" value="Genomic_DNA"/>
</dbReference>
<gene>
    <name evidence="3" type="ORF">DUNSADRAFT_16208</name>
</gene>
<keyword evidence="1" id="KW-0175">Coiled coil</keyword>
<evidence type="ECO:0000313" key="3">
    <source>
        <dbReference type="EMBL" id="KAF5829348.1"/>
    </source>
</evidence>
<feature type="coiled-coil region" evidence="1">
    <location>
        <begin position="366"/>
        <end position="393"/>
    </location>
</feature>
<comment type="caution">
    <text evidence="3">The sequence shown here is derived from an EMBL/GenBank/DDBJ whole genome shotgun (WGS) entry which is preliminary data.</text>
</comment>
<evidence type="ECO:0000256" key="1">
    <source>
        <dbReference type="SAM" id="Coils"/>
    </source>
</evidence>
<dbReference type="InterPro" id="IPR029710">
    <property type="entry name" value="LIG4"/>
</dbReference>
<dbReference type="InterPro" id="IPR036420">
    <property type="entry name" value="BRCT_dom_sf"/>
</dbReference>
<proteinExistence type="predicted"/>
<protein>
    <recommendedName>
        <fullName evidence="5">DNA ligase</fullName>
    </recommendedName>
</protein>
<dbReference type="PANTHER" id="PTHR45997:SF1">
    <property type="entry name" value="DNA LIGASE 4"/>
    <property type="match status" value="1"/>
</dbReference>
<dbReference type="InterPro" id="IPR012340">
    <property type="entry name" value="NA-bd_OB-fold"/>
</dbReference>
<feature type="region of interest" description="Disordered" evidence="2">
    <location>
        <begin position="175"/>
        <end position="201"/>
    </location>
</feature>
<reference evidence="3" key="1">
    <citation type="submission" date="2017-08" db="EMBL/GenBank/DDBJ databases">
        <authorList>
            <person name="Polle J.E."/>
            <person name="Barry K."/>
            <person name="Cushman J."/>
            <person name="Schmutz J."/>
            <person name="Tran D."/>
            <person name="Hathwaick L.T."/>
            <person name="Yim W.C."/>
            <person name="Jenkins J."/>
            <person name="Mckie-Krisberg Z.M."/>
            <person name="Prochnik S."/>
            <person name="Lindquist E."/>
            <person name="Dockter R.B."/>
            <person name="Adam C."/>
            <person name="Molina H."/>
            <person name="Bunkerborg J."/>
            <person name="Jin E."/>
            <person name="Buchheim M."/>
            <person name="Magnuson J."/>
        </authorList>
    </citation>
    <scope>NUCLEOTIDE SEQUENCE</scope>
    <source>
        <strain evidence="3">CCAP 19/18</strain>
    </source>
</reference>
<evidence type="ECO:0008006" key="5">
    <source>
        <dbReference type="Google" id="ProtNLM"/>
    </source>
</evidence>